<dbReference type="InterPro" id="IPR004330">
    <property type="entry name" value="FAR1_DNA_bnd_dom"/>
</dbReference>
<protein>
    <recommendedName>
        <fullName evidence="2">FAR1 domain-containing protein</fullName>
    </recommendedName>
</protein>
<reference evidence="3 4" key="1">
    <citation type="submission" date="2013-09" db="EMBL/GenBank/DDBJ databases">
        <title>Corchorus capsularis genome sequencing.</title>
        <authorList>
            <person name="Alam M."/>
            <person name="Haque M.S."/>
            <person name="Islam M.S."/>
            <person name="Emdad E.M."/>
            <person name="Islam M.M."/>
            <person name="Ahmed B."/>
            <person name="Halim A."/>
            <person name="Hossen Q.M.M."/>
            <person name="Hossain M.Z."/>
            <person name="Ahmed R."/>
            <person name="Khan M.M."/>
            <person name="Islam R."/>
            <person name="Rashid M.M."/>
            <person name="Khan S.A."/>
            <person name="Rahman M.S."/>
            <person name="Alam M."/>
        </authorList>
    </citation>
    <scope>NUCLEOTIDE SEQUENCE [LARGE SCALE GENOMIC DNA]</scope>
    <source>
        <strain evidence="4">cv. CVL-1</strain>
        <tissue evidence="3">Whole seedling</tissue>
    </source>
</reference>
<organism evidence="3 4">
    <name type="scientific">Corchorus capsularis</name>
    <name type="common">Jute</name>
    <dbReference type="NCBI Taxonomy" id="210143"/>
    <lineage>
        <taxon>Eukaryota</taxon>
        <taxon>Viridiplantae</taxon>
        <taxon>Streptophyta</taxon>
        <taxon>Embryophyta</taxon>
        <taxon>Tracheophyta</taxon>
        <taxon>Spermatophyta</taxon>
        <taxon>Magnoliopsida</taxon>
        <taxon>eudicotyledons</taxon>
        <taxon>Gunneridae</taxon>
        <taxon>Pentapetalae</taxon>
        <taxon>rosids</taxon>
        <taxon>malvids</taxon>
        <taxon>Malvales</taxon>
        <taxon>Malvaceae</taxon>
        <taxon>Grewioideae</taxon>
        <taxon>Apeibeae</taxon>
        <taxon>Corchorus</taxon>
    </lineage>
</organism>
<dbReference type="Pfam" id="PF03101">
    <property type="entry name" value="FAR1"/>
    <property type="match status" value="1"/>
</dbReference>
<evidence type="ECO:0000313" key="4">
    <source>
        <dbReference type="Proteomes" id="UP000188268"/>
    </source>
</evidence>
<dbReference type="Proteomes" id="UP000188268">
    <property type="component" value="Unassembled WGS sequence"/>
</dbReference>
<feature type="compositionally biased region" description="Acidic residues" evidence="1">
    <location>
        <begin position="35"/>
        <end position="57"/>
    </location>
</feature>
<dbReference type="AlphaFoldDB" id="A0A1R3JVA2"/>
<proteinExistence type="predicted"/>
<evidence type="ECO:0000313" key="3">
    <source>
        <dbReference type="EMBL" id="OMO98813.1"/>
    </source>
</evidence>
<accession>A0A1R3JVA2</accession>
<comment type="caution">
    <text evidence="3">The sequence shown here is derived from an EMBL/GenBank/DDBJ whole genome shotgun (WGS) entry which is preliminary data.</text>
</comment>
<dbReference type="EMBL" id="AWWV01006998">
    <property type="protein sequence ID" value="OMO98813.1"/>
    <property type="molecule type" value="Genomic_DNA"/>
</dbReference>
<dbReference type="PANTHER" id="PTHR46328">
    <property type="entry name" value="FAR-RED IMPAIRED RESPONSIVE (FAR1) FAMILY PROTEIN-RELATED"/>
    <property type="match status" value="1"/>
</dbReference>
<dbReference type="PANTHER" id="PTHR46328:SF30">
    <property type="entry name" value="OS04G0641500 PROTEIN"/>
    <property type="match status" value="1"/>
</dbReference>
<keyword evidence="4" id="KW-1185">Reference proteome</keyword>
<evidence type="ECO:0000259" key="2">
    <source>
        <dbReference type="Pfam" id="PF03101"/>
    </source>
</evidence>
<gene>
    <name evidence="3" type="ORF">CCACVL1_04052</name>
</gene>
<name>A0A1R3JVA2_COCAP</name>
<evidence type="ECO:0000256" key="1">
    <source>
        <dbReference type="SAM" id="MobiDB-lite"/>
    </source>
</evidence>
<sequence>MTSINGNESSIQEGWEVDEHIYNAVEFELEKENEDHEDNECEGEDEKDNECEGGDEYDSENVIGNEIIVYENEEEVSIKPHVGMVFDSEEEAYDYYNRYAYKKGFSVRKGATRKSEKDGNVIGRRLFCAKEGFRQEKFKANEANKKRHRGETHCDCNARLLINKVVMDPGLFLCSLKNIIIY</sequence>
<feature type="domain" description="FAR1" evidence="2">
    <location>
        <begin position="94"/>
        <end position="164"/>
    </location>
</feature>
<dbReference type="STRING" id="210143.A0A1R3JVA2"/>
<dbReference type="OrthoDB" id="1894539at2759"/>
<feature type="region of interest" description="Disordered" evidence="1">
    <location>
        <begin position="30"/>
        <end position="57"/>
    </location>
</feature>
<dbReference type="Gramene" id="OMO98813">
    <property type="protein sequence ID" value="OMO98813"/>
    <property type="gene ID" value="CCACVL1_04052"/>
</dbReference>